<gene>
    <name evidence="2" type="ORF">S58_16900</name>
</gene>
<evidence type="ECO:0008006" key="4">
    <source>
        <dbReference type="Google" id="ProtNLM"/>
    </source>
</evidence>
<reference evidence="2 3" key="1">
    <citation type="journal article" date="2013" name="Appl. Environ. Microbiol.">
        <title>Genome analysis suggests that the soil oligotrophic bacterium Agromonas oligotrophica (Bradyrhizobium oligotrophicum) is a nitrogen-fixing symbiont of Aeschynomene indica.</title>
        <authorList>
            <person name="Okubo T."/>
            <person name="Fukushima S."/>
            <person name="Itakura M."/>
            <person name="Oshima K."/>
            <person name="Longtonglang A."/>
            <person name="Teaumroong N."/>
            <person name="Mitsui H."/>
            <person name="Hattori M."/>
            <person name="Hattori R."/>
            <person name="Hattori T."/>
            <person name="Minamisawa K."/>
        </authorList>
    </citation>
    <scope>NUCLEOTIDE SEQUENCE [LARGE SCALE GENOMIC DNA]</scope>
    <source>
        <strain evidence="2 3">S58</strain>
    </source>
</reference>
<protein>
    <recommendedName>
        <fullName evidence="4">Phage late control D family protein</fullName>
    </recommendedName>
</protein>
<dbReference type="HOGENOM" id="CLU_037957_2_0_5"/>
<sequence length="365" mass="38276">MTPAARVVLDGNDITANLIPAPFGMPLLGGGVGIPGGLVPGIGNGGGPLLSLTIQDNEGKKSDSCELELDNREYIPSPGKGSKLQVWLGFVESGINFMGSYQIDSWTKKGRPKIMTVSAKAAGLTTEIKAPKSRSYHEKSIDEIVQYIAGRNGLRAIVAGELGSIKPGHLDQSNESDLNFLTRLAGRVGGNFKLANDTVIFNKAGSGQLPGGGAAPTFMLTETGQTDWDCTGSTRGDYESVEAAWHNIKKGEREWVKASGAGGGSGGRNGPKHRVRKLFKTKEEAEAQAKATKSALARGEKVFAASFPGRTEMFAGAGLTAVGFDPDCDGGYTIKSATHTLNSSGLKTRISCETASENGDGWRNG</sequence>
<dbReference type="Pfam" id="PF05954">
    <property type="entry name" value="Phage_GPD"/>
    <property type="match status" value="1"/>
</dbReference>
<feature type="coiled-coil region" evidence="1">
    <location>
        <begin position="275"/>
        <end position="302"/>
    </location>
</feature>
<dbReference type="STRING" id="1245469.S58_16900"/>
<name>M4Z308_9BRAD</name>
<dbReference type="eggNOG" id="COG3500">
    <property type="taxonomic scope" value="Bacteria"/>
</dbReference>
<proteinExistence type="predicted"/>
<keyword evidence="3" id="KW-1185">Reference proteome</keyword>
<evidence type="ECO:0000313" key="3">
    <source>
        <dbReference type="Proteomes" id="UP000011841"/>
    </source>
</evidence>
<accession>M4Z308</accession>
<dbReference type="PATRIC" id="fig|1245469.3.peg.1722"/>
<organism evidence="2 3">
    <name type="scientific">Bradyrhizobium oligotrophicum S58</name>
    <dbReference type="NCBI Taxonomy" id="1245469"/>
    <lineage>
        <taxon>Bacteria</taxon>
        <taxon>Pseudomonadati</taxon>
        <taxon>Pseudomonadota</taxon>
        <taxon>Alphaproteobacteria</taxon>
        <taxon>Hyphomicrobiales</taxon>
        <taxon>Nitrobacteraceae</taxon>
        <taxon>Bradyrhizobium</taxon>
    </lineage>
</organism>
<dbReference type="Proteomes" id="UP000011841">
    <property type="component" value="Chromosome"/>
</dbReference>
<dbReference type="EMBL" id="AP012603">
    <property type="protein sequence ID" value="BAM87698.1"/>
    <property type="molecule type" value="Genomic_DNA"/>
</dbReference>
<evidence type="ECO:0000313" key="2">
    <source>
        <dbReference type="EMBL" id="BAM87698.1"/>
    </source>
</evidence>
<keyword evidence="1" id="KW-0175">Coiled coil</keyword>
<dbReference type="AlphaFoldDB" id="M4Z308"/>
<dbReference type="KEGG" id="aol:S58_16900"/>
<dbReference type="SUPFAM" id="SSF69279">
    <property type="entry name" value="Phage tail proteins"/>
    <property type="match status" value="1"/>
</dbReference>
<evidence type="ECO:0000256" key="1">
    <source>
        <dbReference type="SAM" id="Coils"/>
    </source>
</evidence>